<comment type="cofactor">
    <cofactor evidence="1 3">
        <name>thiamine diphosphate</name>
        <dbReference type="ChEBI" id="CHEBI:58937"/>
    </cofactor>
</comment>
<feature type="region of interest" description="Disordered" evidence="4">
    <location>
        <begin position="345"/>
        <end position="367"/>
    </location>
</feature>
<evidence type="ECO:0000259" key="5">
    <source>
        <dbReference type="Pfam" id="PF00676"/>
    </source>
</evidence>
<evidence type="ECO:0000256" key="4">
    <source>
        <dbReference type="SAM" id="MobiDB-lite"/>
    </source>
</evidence>
<dbReference type="EMBL" id="JAHQZT010000009">
    <property type="protein sequence ID" value="MBV0933516.1"/>
    <property type="molecule type" value="Genomic_DNA"/>
</dbReference>
<proteinExistence type="predicted"/>
<keyword evidence="7" id="KW-1185">Reference proteome</keyword>
<dbReference type="RefSeq" id="WP_217334930.1">
    <property type="nucleotide sequence ID" value="NZ_JAHQZT010000009.1"/>
</dbReference>
<evidence type="ECO:0000256" key="2">
    <source>
        <dbReference type="ARBA" id="ARBA00023052"/>
    </source>
</evidence>
<dbReference type="InterPro" id="IPR050771">
    <property type="entry name" value="Alpha-ketoacid_DH_E1_comp"/>
</dbReference>
<feature type="compositionally biased region" description="Basic residues" evidence="4">
    <location>
        <begin position="354"/>
        <end position="367"/>
    </location>
</feature>
<dbReference type="CDD" id="cd02000">
    <property type="entry name" value="TPP_E1_PDC_ADC_BCADC"/>
    <property type="match status" value="1"/>
</dbReference>
<comment type="function">
    <text evidence="3">The pyruvate dehydrogenase complex catalyzes the overall conversion of pyruvate to acetyl-CoA and CO(2). It contains multiple copies of three enzymatic components: pyruvate dehydrogenase (E1), dihydrolipoamide acetyltransferase (E2) and lipoamide dehydrogenase (E3).</text>
</comment>
<dbReference type="InterPro" id="IPR017596">
    <property type="entry name" value="PdhA/BkdA"/>
</dbReference>
<feature type="domain" description="Dehydrogenase E1 component" evidence="5">
    <location>
        <begin position="41"/>
        <end position="328"/>
    </location>
</feature>
<reference evidence="6 7" key="1">
    <citation type="submission" date="2021-06" db="EMBL/GenBank/DDBJ databases">
        <title>Bacterium isolated from marine sediment.</title>
        <authorList>
            <person name="Zhu K.-L."/>
            <person name="Du Z.-J."/>
            <person name="Liang Q.-Y."/>
        </authorList>
    </citation>
    <scope>NUCLEOTIDE SEQUENCE [LARGE SCALE GENOMIC DNA]</scope>
    <source>
        <strain evidence="6 7">A346</strain>
    </source>
</reference>
<name>A0ABS6MB35_9GAMM</name>
<evidence type="ECO:0000313" key="7">
    <source>
        <dbReference type="Proteomes" id="UP000755551"/>
    </source>
</evidence>
<keyword evidence="3 6" id="KW-0670">Pyruvate</keyword>
<comment type="catalytic activity">
    <reaction evidence="3">
        <text>N(6)-[(R)-lipoyl]-L-lysyl-[protein] + pyruvate + H(+) = N(6)-[(R)-S(8)-acetyldihydrolipoyl]-L-lysyl-[protein] + CO2</text>
        <dbReference type="Rhea" id="RHEA:19189"/>
        <dbReference type="Rhea" id="RHEA-COMP:10474"/>
        <dbReference type="Rhea" id="RHEA-COMP:10478"/>
        <dbReference type="ChEBI" id="CHEBI:15361"/>
        <dbReference type="ChEBI" id="CHEBI:15378"/>
        <dbReference type="ChEBI" id="CHEBI:16526"/>
        <dbReference type="ChEBI" id="CHEBI:83099"/>
        <dbReference type="ChEBI" id="CHEBI:83111"/>
        <dbReference type="EC" id="1.2.4.1"/>
    </reaction>
</comment>
<protein>
    <recommendedName>
        <fullName evidence="3">Pyruvate dehydrogenase E1 component subunit alpha</fullName>
        <ecNumber evidence="3">1.2.4.1</ecNumber>
    </recommendedName>
</protein>
<comment type="subunit">
    <text evidence="3">Heterodimer of an alpha and a beta chain.</text>
</comment>
<gene>
    <name evidence="6" type="primary">pdhA</name>
    <name evidence="6" type="ORF">KTN04_09220</name>
</gene>
<dbReference type="Pfam" id="PF00676">
    <property type="entry name" value="E1_dh"/>
    <property type="match status" value="1"/>
</dbReference>
<dbReference type="Proteomes" id="UP000755551">
    <property type="component" value="Unassembled WGS sequence"/>
</dbReference>
<dbReference type="EC" id="1.2.4.1" evidence="3"/>
<organism evidence="6 7">
    <name type="scientific">Marinobacterium weihaiense</name>
    <dbReference type="NCBI Taxonomy" id="2851016"/>
    <lineage>
        <taxon>Bacteria</taxon>
        <taxon>Pseudomonadati</taxon>
        <taxon>Pseudomonadota</taxon>
        <taxon>Gammaproteobacteria</taxon>
        <taxon>Oceanospirillales</taxon>
        <taxon>Oceanospirillaceae</taxon>
        <taxon>Marinobacterium</taxon>
    </lineage>
</organism>
<evidence type="ECO:0000313" key="6">
    <source>
        <dbReference type="EMBL" id="MBV0933516.1"/>
    </source>
</evidence>
<dbReference type="PANTHER" id="PTHR43380">
    <property type="entry name" value="2-OXOISOVALERATE DEHYDROGENASE SUBUNIT ALPHA, MITOCHONDRIAL"/>
    <property type="match status" value="1"/>
</dbReference>
<keyword evidence="3" id="KW-0560">Oxidoreductase</keyword>
<evidence type="ECO:0000256" key="3">
    <source>
        <dbReference type="RuleBase" id="RU366007"/>
    </source>
</evidence>
<comment type="caution">
    <text evidence="6">The sequence shown here is derived from an EMBL/GenBank/DDBJ whole genome shotgun (WGS) entry which is preliminary data.</text>
</comment>
<keyword evidence="2 3" id="KW-0786">Thiamine pyrophosphate</keyword>
<dbReference type="InterPro" id="IPR001017">
    <property type="entry name" value="DH_E1"/>
</dbReference>
<dbReference type="NCBIfam" id="TIGR03181">
    <property type="entry name" value="PDH_E1_alph_x"/>
    <property type="match status" value="1"/>
</dbReference>
<evidence type="ECO:0000256" key="1">
    <source>
        <dbReference type="ARBA" id="ARBA00001964"/>
    </source>
</evidence>
<accession>A0ABS6MB35</accession>
<sequence>MHTISYQGEIRLTRYLNDRGTPLGEMPDWALGEQPWVGYYQQMVLARQFDTKAISLQRTGQMGTYASLLGGEAIDVVCASLMQTEDVLVPYYRNHAMQMIRGMPISQLFLYWGGDERGSATPEMKRDLPNAVPIATQCLHACGVATALKLRGEHQAVLTMIGDGGTSKGDFMEAINVAGAWQLPVVFIINNNQWAISVPRSKQCIAPTLAQKALGAGIRGEQVDGNDAIALHEVVGQALERARAGKGPTVIEALSYRLSDHTTADDATRYRPADELKAAWVREPVARLRNWLHHQGLWDEAREQAWQAETKQLIEAAVADWQAIPEQTVDELYDDLYAECPPGLAEQREQARARQQRRVQKGGKHHE</sequence>
<dbReference type="PANTHER" id="PTHR43380:SF1">
    <property type="entry name" value="2-OXOISOVALERATE DEHYDROGENASE SUBUNIT ALPHA, MITOCHONDRIAL"/>
    <property type="match status" value="1"/>
</dbReference>